<protein>
    <submittedName>
        <fullName evidence="2">Uncharacterized protein</fullName>
    </submittedName>
</protein>
<feature type="compositionally biased region" description="Basic and acidic residues" evidence="1">
    <location>
        <begin position="32"/>
        <end position="44"/>
    </location>
</feature>
<dbReference type="Gene3D" id="1.10.10.10">
    <property type="entry name" value="Winged helix-like DNA-binding domain superfamily/Winged helix DNA-binding domain"/>
    <property type="match status" value="1"/>
</dbReference>
<keyword evidence="3" id="KW-1185">Reference proteome</keyword>
<evidence type="ECO:0000256" key="1">
    <source>
        <dbReference type="SAM" id="MobiDB-lite"/>
    </source>
</evidence>
<dbReference type="Proteomes" id="UP000011592">
    <property type="component" value="Unassembled WGS sequence"/>
</dbReference>
<proteinExistence type="predicted"/>
<sequence length="128" mass="13947">MVAMSEVCPVCGEDPDAGYRCQNCGKDLVGRETETEAEESKDLMADGGQLETTDEIVLKQVDDLDDEGKHGAPIGDVVDEVLEESEVSFSVVFETIDWMHAYGEIYCPARGYLRETPETVHENGGDGA</sequence>
<dbReference type="PATRIC" id="fig|1230459.4.peg.447"/>
<accession>L9ZE62</accession>
<name>L9ZE62_9EURY</name>
<dbReference type="InterPro" id="IPR036388">
    <property type="entry name" value="WH-like_DNA-bd_sf"/>
</dbReference>
<dbReference type="EMBL" id="AOIJ01000031">
    <property type="protein sequence ID" value="ELY83448.1"/>
    <property type="molecule type" value="Genomic_DNA"/>
</dbReference>
<evidence type="ECO:0000313" key="3">
    <source>
        <dbReference type="Proteomes" id="UP000011592"/>
    </source>
</evidence>
<gene>
    <name evidence="2" type="ORF">C486_02263</name>
</gene>
<comment type="caution">
    <text evidence="2">The sequence shown here is derived from an EMBL/GenBank/DDBJ whole genome shotgun (WGS) entry which is preliminary data.</text>
</comment>
<feature type="region of interest" description="Disordered" evidence="1">
    <location>
        <begin position="32"/>
        <end position="51"/>
    </location>
</feature>
<evidence type="ECO:0000313" key="2">
    <source>
        <dbReference type="EMBL" id="ELY83448.1"/>
    </source>
</evidence>
<organism evidence="2 3">
    <name type="scientific">Natrinema gari JCM 14663</name>
    <dbReference type="NCBI Taxonomy" id="1230459"/>
    <lineage>
        <taxon>Archaea</taxon>
        <taxon>Methanobacteriati</taxon>
        <taxon>Methanobacteriota</taxon>
        <taxon>Stenosarchaea group</taxon>
        <taxon>Halobacteria</taxon>
        <taxon>Halobacteriales</taxon>
        <taxon>Natrialbaceae</taxon>
        <taxon>Natrinema</taxon>
    </lineage>
</organism>
<reference evidence="2 3" key="1">
    <citation type="journal article" date="2014" name="PLoS Genet.">
        <title>Phylogenetically driven sequencing of extremely halophilic archaea reveals strategies for static and dynamic osmo-response.</title>
        <authorList>
            <person name="Becker E.A."/>
            <person name="Seitzer P.M."/>
            <person name="Tritt A."/>
            <person name="Larsen D."/>
            <person name="Krusor M."/>
            <person name="Yao A.I."/>
            <person name="Wu D."/>
            <person name="Madern D."/>
            <person name="Eisen J.A."/>
            <person name="Darling A.E."/>
            <person name="Facciotti M.T."/>
        </authorList>
    </citation>
    <scope>NUCLEOTIDE SEQUENCE [LARGE SCALE GENOMIC DNA]</scope>
    <source>
        <strain evidence="2 3">JCM 14663</strain>
    </source>
</reference>
<dbReference type="AlphaFoldDB" id="L9ZE62"/>